<feature type="transmembrane region" description="Helical" evidence="2">
    <location>
        <begin position="12"/>
        <end position="29"/>
    </location>
</feature>
<sequence length="168" mass="18129">MCFICSCSQLKLSSPLTIGLICLFIYLKILSLQLPRNPYCSNEGTHCGCRLPTVTLQPPWVTKPWSLWKTFLVCLLACLIATTLVVLVLYFVHFGKATNSTTIIIHADGKSNHVTCIPGSTPSPASSAPPGSPTSVPNQSSSAKVSPSSVETTKTITLEHEVIIEDQK</sequence>
<evidence type="ECO:0000313" key="4">
    <source>
        <dbReference type="Ensembl" id="ENSUAMP00000014320.1"/>
    </source>
</evidence>
<dbReference type="InterPro" id="IPR031379">
    <property type="entry name" value="CLLAC"/>
</dbReference>
<dbReference type="Pfam" id="PF15675">
    <property type="entry name" value="CLLAC"/>
    <property type="match status" value="1"/>
</dbReference>
<feature type="domain" description="CLLAC-motif containing" evidence="3">
    <location>
        <begin position="64"/>
        <end position="93"/>
    </location>
</feature>
<dbReference type="Proteomes" id="UP000291022">
    <property type="component" value="Unassembled WGS sequence"/>
</dbReference>
<evidence type="ECO:0000313" key="5">
    <source>
        <dbReference type="Proteomes" id="UP000291022"/>
    </source>
</evidence>
<keyword evidence="2" id="KW-0472">Membrane</keyword>
<name>A0A452R7A4_URSAM</name>
<keyword evidence="2" id="KW-1133">Transmembrane helix</keyword>
<evidence type="ECO:0000259" key="3">
    <source>
        <dbReference type="Pfam" id="PF15675"/>
    </source>
</evidence>
<dbReference type="AlphaFoldDB" id="A0A452R7A4"/>
<feature type="region of interest" description="Disordered" evidence="1">
    <location>
        <begin position="119"/>
        <end position="153"/>
    </location>
</feature>
<keyword evidence="5" id="KW-1185">Reference proteome</keyword>
<feature type="compositionally biased region" description="Low complexity" evidence="1">
    <location>
        <begin position="119"/>
        <end position="149"/>
    </location>
</feature>
<dbReference type="Ensembl" id="ENSUAMT00000016069.1">
    <property type="protein sequence ID" value="ENSUAMP00000014320.1"/>
    <property type="gene ID" value="ENSUAMG00000011510.1"/>
</dbReference>
<dbReference type="InterPro" id="IPR053297">
    <property type="entry name" value="Dynactin-associated"/>
</dbReference>
<feature type="transmembrane region" description="Helical" evidence="2">
    <location>
        <begin position="70"/>
        <end position="92"/>
    </location>
</feature>
<dbReference type="OMA" id="HHVTCEL"/>
<dbReference type="GO" id="GO:0005794">
    <property type="term" value="C:Golgi apparatus"/>
    <property type="evidence" value="ECO:0007669"/>
    <property type="project" value="TreeGrafter"/>
</dbReference>
<proteinExistence type="predicted"/>
<organism evidence="4 5">
    <name type="scientific">Ursus americanus</name>
    <name type="common">American black bear</name>
    <name type="synonym">Euarctos americanus</name>
    <dbReference type="NCBI Taxonomy" id="9643"/>
    <lineage>
        <taxon>Eukaryota</taxon>
        <taxon>Metazoa</taxon>
        <taxon>Chordata</taxon>
        <taxon>Craniata</taxon>
        <taxon>Vertebrata</taxon>
        <taxon>Euteleostomi</taxon>
        <taxon>Mammalia</taxon>
        <taxon>Eutheria</taxon>
        <taxon>Laurasiatheria</taxon>
        <taxon>Carnivora</taxon>
        <taxon>Caniformia</taxon>
        <taxon>Ursidae</taxon>
        <taxon>Ursus</taxon>
    </lineage>
</organism>
<dbReference type="GO" id="GO:0005886">
    <property type="term" value="C:plasma membrane"/>
    <property type="evidence" value="ECO:0007669"/>
    <property type="project" value="TreeGrafter"/>
</dbReference>
<evidence type="ECO:0000256" key="2">
    <source>
        <dbReference type="SAM" id="Phobius"/>
    </source>
</evidence>
<protein>
    <recommendedName>
        <fullName evidence="3">CLLAC-motif containing domain-containing protein</fullName>
    </recommendedName>
</protein>
<reference evidence="4" key="3">
    <citation type="submission" date="2025-09" db="UniProtKB">
        <authorList>
            <consortium name="Ensembl"/>
        </authorList>
    </citation>
    <scope>IDENTIFICATION</scope>
</reference>
<keyword evidence="2" id="KW-0812">Transmembrane</keyword>
<reference evidence="4" key="2">
    <citation type="submission" date="2025-08" db="UniProtKB">
        <authorList>
            <consortium name="Ensembl"/>
        </authorList>
    </citation>
    <scope>IDENTIFICATION</scope>
</reference>
<evidence type="ECO:0000256" key="1">
    <source>
        <dbReference type="SAM" id="MobiDB-lite"/>
    </source>
</evidence>
<reference evidence="5" key="1">
    <citation type="submission" date="2016-06" db="EMBL/GenBank/DDBJ databases">
        <title>De novo assembly and RNA-Seq shows season-dependent expression and editing in black bear kidneys.</title>
        <authorList>
            <person name="Korstanje R."/>
            <person name="Srivastava A."/>
            <person name="Sarsani V.K."/>
            <person name="Sheehan S.M."/>
            <person name="Seger R.L."/>
            <person name="Barter M.E."/>
            <person name="Lindqvist C."/>
            <person name="Brody L.C."/>
            <person name="Mullikin J.C."/>
        </authorList>
    </citation>
    <scope>NUCLEOTIDE SEQUENCE [LARGE SCALE GENOMIC DNA]</scope>
</reference>
<dbReference type="PANTHER" id="PTHR35349:SF5">
    <property type="entry name" value="DYNACTIN ASSOCIATED PROTEIN"/>
    <property type="match status" value="1"/>
</dbReference>
<accession>A0A452R7A4</accession>
<dbReference type="PANTHER" id="PTHR35349">
    <property type="entry name" value="DYNACTIN-ASSOCIATED PROTEIN"/>
    <property type="match status" value="1"/>
</dbReference>
<dbReference type="GeneTree" id="ENSGT00730000111785"/>